<evidence type="ECO:0000256" key="6">
    <source>
        <dbReference type="ARBA" id="ARBA00023180"/>
    </source>
</evidence>
<organism evidence="10 11">
    <name type="scientific">Lasiosphaeris hirsuta</name>
    <dbReference type="NCBI Taxonomy" id="260670"/>
    <lineage>
        <taxon>Eukaryota</taxon>
        <taxon>Fungi</taxon>
        <taxon>Dikarya</taxon>
        <taxon>Ascomycota</taxon>
        <taxon>Pezizomycotina</taxon>
        <taxon>Sordariomycetes</taxon>
        <taxon>Sordariomycetidae</taxon>
        <taxon>Sordariales</taxon>
        <taxon>Lasiosphaeriaceae</taxon>
        <taxon>Lasiosphaeris</taxon>
    </lineage>
</organism>
<dbReference type="Gene3D" id="2.60.40.420">
    <property type="entry name" value="Cupredoxins - blue copper proteins"/>
    <property type="match status" value="3"/>
</dbReference>
<evidence type="ECO:0000256" key="4">
    <source>
        <dbReference type="ARBA" id="ARBA00023002"/>
    </source>
</evidence>
<evidence type="ECO:0000256" key="5">
    <source>
        <dbReference type="ARBA" id="ARBA00023008"/>
    </source>
</evidence>
<dbReference type="FunFam" id="2.60.40.420:FF:000038">
    <property type="entry name" value="Extracellular dihydrogeodin oxidase/laccase"/>
    <property type="match status" value="1"/>
</dbReference>
<feature type="domain" description="Plastocyanin-like" evidence="7">
    <location>
        <begin position="210"/>
        <end position="368"/>
    </location>
</feature>
<evidence type="ECO:0000256" key="3">
    <source>
        <dbReference type="ARBA" id="ARBA00022737"/>
    </source>
</evidence>
<dbReference type="PANTHER" id="PTHR11709">
    <property type="entry name" value="MULTI-COPPER OXIDASE"/>
    <property type="match status" value="1"/>
</dbReference>
<dbReference type="Pfam" id="PF07731">
    <property type="entry name" value="Cu-oxidase_2"/>
    <property type="match status" value="1"/>
</dbReference>
<evidence type="ECO:0000256" key="2">
    <source>
        <dbReference type="ARBA" id="ARBA00022723"/>
    </source>
</evidence>
<comment type="similarity">
    <text evidence="1">Belongs to the multicopper oxidase family.</text>
</comment>
<keyword evidence="6" id="KW-0325">Glycoprotein</keyword>
<dbReference type="InterPro" id="IPR001117">
    <property type="entry name" value="Cu-oxidase_2nd"/>
</dbReference>
<dbReference type="GO" id="GO:0005507">
    <property type="term" value="F:copper ion binding"/>
    <property type="evidence" value="ECO:0007669"/>
    <property type="project" value="InterPro"/>
</dbReference>
<dbReference type="CDD" id="cd13854">
    <property type="entry name" value="CuRO_1_MaLCC_like"/>
    <property type="match status" value="1"/>
</dbReference>
<dbReference type="CDD" id="cd13901">
    <property type="entry name" value="CuRO_3_MaLCC_like"/>
    <property type="match status" value="1"/>
</dbReference>
<evidence type="ECO:0000313" key="11">
    <source>
        <dbReference type="Proteomes" id="UP001172102"/>
    </source>
</evidence>
<reference evidence="10" key="1">
    <citation type="submission" date="2023-06" db="EMBL/GenBank/DDBJ databases">
        <title>Genome-scale phylogeny and comparative genomics of the fungal order Sordariales.</title>
        <authorList>
            <consortium name="Lawrence Berkeley National Laboratory"/>
            <person name="Hensen N."/>
            <person name="Bonometti L."/>
            <person name="Westerberg I."/>
            <person name="Brannstrom I.O."/>
            <person name="Guillou S."/>
            <person name="Cros-Aarteil S."/>
            <person name="Calhoun S."/>
            <person name="Haridas S."/>
            <person name="Kuo A."/>
            <person name="Mondo S."/>
            <person name="Pangilinan J."/>
            <person name="Riley R."/>
            <person name="Labutti K."/>
            <person name="Andreopoulos B."/>
            <person name="Lipzen A."/>
            <person name="Chen C."/>
            <person name="Yanf M."/>
            <person name="Daum C."/>
            <person name="Ng V."/>
            <person name="Clum A."/>
            <person name="Steindorff A."/>
            <person name="Ohm R."/>
            <person name="Martin F."/>
            <person name="Silar P."/>
            <person name="Natvig D."/>
            <person name="Lalanne C."/>
            <person name="Gautier V."/>
            <person name="Ament-Velasquez S.L."/>
            <person name="Kruys A."/>
            <person name="Hutchinson M.I."/>
            <person name="Powell A.J."/>
            <person name="Barry K."/>
            <person name="Miller A.N."/>
            <person name="Grigoriev I.V."/>
            <person name="Debuchy R."/>
            <person name="Gladieux P."/>
            <person name="Thoren M.H."/>
            <person name="Johannesson H."/>
        </authorList>
    </citation>
    <scope>NUCLEOTIDE SEQUENCE</scope>
    <source>
        <strain evidence="10">SMH4607-1</strain>
    </source>
</reference>
<keyword evidence="2" id="KW-0479">Metal-binding</keyword>
<gene>
    <name evidence="10" type="ORF">B0H67DRAFT_526668</name>
</gene>
<dbReference type="InterPro" id="IPR008972">
    <property type="entry name" value="Cupredoxin"/>
</dbReference>
<proteinExistence type="inferred from homology"/>
<keyword evidence="5" id="KW-0186">Copper</keyword>
<protein>
    <submittedName>
        <fullName evidence="10">Laccase with copper binding domain</fullName>
    </submittedName>
</protein>
<dbReference type="Pfam" id="PF07732">
    <property type="entry name" value="Cu-oxidase_3"/>
    <property type="match status" value="1"/>
</dbReference>
<feature type="domain" description="Plastocyanin-like" evidence="8">
    <location>
        <begin position="448"/>
        <end position="557"/>
    </location>
</feature>
<dbReference type="InterPro" id="IPR011706">
    <property type="entry name" value="Cu-oxidase_C"/>
</dbReference>
<evidence type="ECO:0000259" key="9">
    <source>
        <dbReference type="Pfam" id="PF07732"/>
    </source>
</evidence>
<keyword evidence="4" id="KW-0560">Oxidoreductase</keyword>
<evidence type="ECO:0000256" key="1">
    <source>
        <dbReference type="ARBA" id="ARBA00010609"/>
    </source>
</evidence>
<evidence type="ECO:0000313" key="10">
    <source>
        <dbReference type="EMBL" id="KAK0730079.1"/>
    </source>
</evidence>
<dbReference type="Proteomes" id="UP001172102">
    <property type="component" value="Unassembled WGS sequence"/>
</dbReference>
<dbReference type="AlphaFoldDB" id="A0AA40B9G4"/>
<dbReference type="GO" id="GO:0016491">
    <property type="term" value="F:oxidoreductase activity"/>
    <property type="evidence" value="ECO:0007669"/>
    <property type="project" value="UniProtKB-KW"/>
</dbReference>
<dbReference type="CDD" id="cd13880">
    <property type="entry name" value="CuRO_2_MaLCC_like"/>
    <property type="match status" value="1"/>
</dbReference>
<dbReference type="Pfam" id="PF00394">
    <property type="entry name" value="Cu-oxidase"/>
    <property type="match status" value="1"/>
</dbReference>
<name>A0AA40B9G4_9PEZI</name>
<sequence length="591" mass="64819">MGVIPTAVVHLANNVYNAAGGLPQRRTNGSSVWGTLLVSALSLFLNNNPLPDGYPWGKRTDIGTNPFTQFPNTGIIRTYDFTVSRGVIAPDGYDRPVLLVNGAFPGPLIEANWGDKIIVNVHNNITGPEEGTAIHWHGFLQEGTPWEDGAPGISQCPIAPSKTFTYEFLATLYGSSWYHSHYSAQYSGGVVGPMVVHGPTQQKYDIDLGPVMLSDWNHEEYFDIIEKMLAPNGSPRVISENNLINGKMNFDCSTVAPGDKTPCVSNAGISKFKFKTGKTHRLRLINAGADGVQRFSIDGHTLTVIANDFTPIKPYNTSVVTLAVGQRADVLVTANAGNSKSAFWMRSNLTVCTPAKQPYAVAAVYYDQADTTKTPTSTPWDVPDPGTCATDDLSLTEPLYPIKLPDPTTTHTMDIELFKNASDVTLWKFGGVSMRANYNEPVLLLANDGNFTYPDIWNVVNFQGNTSIRVVVNNRTPGGHPMHLHGHEVYVVHEGPGAWDGTITRAENPMRRDVQQVRPGGHVVLQFDANPGVWGFHCHIAWHASGGFFSSFVVQPKEIQKMRIPQSVENTCREWDAYTHRNVVEQIDSGT</sequence>
<keyword evidence="11" id="KW-1185">Reference proteome</keyword>
<evidence type="ECO:0000259" key="8">
    <source>
        <dbReference type="Pfam" id="PF07731"/>
    </source>
</evidence>
<evidence type="ECO:0000259" key="7">
    <source>
        <dbReference type="Pfam" id="PF00394"/>
    </source>
</evidence>
<dbReference type="InterPro" id="IPR011707">
    <property type="entry name" value="Cu-oxidase-like_N"/>
</dbReference>
<dbReference type="InterPro" id="IPR045087">
    <property type="entry name" value="Cu-oxidase_fam"/>
</dbReference>
<accession>A0AA40B9G4</accession>
<dbReference type="PANTHER" id="PTHR11709:SF145">
    <property type="entry name" value="LCC1"/>
    <property type="match status" value="1"/>
</dbReference>
<feature type="domain" description="Plastocyanin-like" evidence="9">
    <location>
        <begin position="83"/>
        <end position="199"/>
    </location>
</feature>
<dbReference type="SUPFAM" id="SSF49503">
    <property type="entry name" value="Cupredoxins"/>
    <property type="match status" value="3"/>
</dbReference>
<dbReference type="EMBL" id="JAUKUA010000001">
    <property type="protein sequence ID" value="KAK0730079.1"/>
    <property type="molecule type" value="Genomic_DNA"/>
</dbReference>
<keyword evidence="3" id="KW-0677">Repeat</keyword>
<comment type="caution">
    <text evidence="10">The sequence shown here is derived from an EMBL/GenBank/DDBJ whole genome shotgun (WGS) entry which is preliminary data.</text>
</comment>
<dbReference type="FunFam" id="2.60.40.420:FF:000021">
    <property type="entry name" value="Extracellular dihydrogeodin oxidase/laccase"/>
    <property type="match status" value="1"/>
</dbReference>